<dbReference type="EMBL" id="MTBC01000012">
    <property type="protein sequence ID" value="OQD41657.1"/>
    <property type="molecule type" value="Genomic_DNA"/>
</dbReference>
<accession>A0A1V6LNQ4</accession>
<gene>
    <name evidence="1" type="ORF">BUL40_14900</name>
</gene>
<dbReference type="OrthoDB" id="9947453at2"/>
<dbReference type="Proteomes" id="UP000191680">
    <property type="component" value="Unassembled WGS sequence"/>
</dbReference>
<reference evidence="1 2" key="1">
    <citation type="submission" date="2016-12" db="EMBL/GenBank/DDBJ databases">
        <authorList>
            <person name="Song W.-J."/>
            <person name="Kurnit D.M."/>
        </authorList>
    </citation>
    <scope>NUCLEOTIDE SEQUENCE [LARGE SCALE GENOMIC DNA]</scope>
    <source>
        <strain evidence="1 2">HSG9</strain>
    </source>
</reference>
<proteinExistence type="predicted"/>
<comment type="caution">
    <text evidence="1">The sequence shown here is derived from an EMBL/GenBank/DDBJ whole genome shotgun (WGS) entry which is preliminary data.</text>
</comment>
<dbReference type="AlphaFoldDB" id="A0A1V6LNQ4"/>
<evidence type="ECO:0000313" key="1">
    <source>
        <dbReference type="EMBL" id="OQD41657.1"/>
    </source>
</evidence>
<name>A0A1V6LNQ4_9FLAO</name>
<keyword evidence="2" id="KW-1185">Reference proteome</keyword>
<sequence>MLQDNNLAQDYHQINQTLKENKAPVFFATYEDSLETSLRQNFPWHLKFTVSSNFSPFKLESFREEMDIQAQIEEYLSLNITRSTNIKKAFAIFDDNGNIEYHWYLQDAMINLNFEEIQSIRKVEVALARDENWQNNADLLVFLEKPNHDEALNTIEDKFQLRSIN</sequence>
<organism evidence="1 2">
    <name type="scientific">Croceivirga radicis</name>
    <dbReference type="NCBI Taxonomy" id="1929488"/>
    <lineage>
        <taxon>Bacteria</taxon>
        <taxon>Pseudomonadati</taxon>
        <taxon>Bacteroidota</taxon>
        <taxon>Flavobacteriia</taxon>
        <taxon>Flavobacteriales</taxon>
        <taxon>Flavobacteriaceae</taxon>
        <taxon>Croceivirga</taxon>
    </lineage>
</organism>
<dbReference type="RefSeq" id="WP_010519831.1">
    <property type="nucleotide sequence ID" value="NZ_AFOE01000052.1"/>
</dbReference>
<protein>
    <submittedName>
        <fullName evidence="1">Uncharacterized protein</fullName>
    </submittedName>
</protein>
<evidence type="ECO:0000313" key="2">
    <source>
        <dbReference type="Proteomes" id="UP000191680"/>
    </source>
</evidence>